<sequence length="170" mass="18959">MLKIPAIRATLGKSVTAKLKNNKDDQERVIEFTLSHWSSTQQQISSLVACNEHERPFAAVAFVSQDSISELRHFKKMELGIEVHDAVLSLDRIGTRGEKLKLSGCSMKTIELSFSAAERCEMSCKVWAPLEEHALYTLGAWGSQDLFVGVTSQRHGEDQPDKNNVLPFNA</sequence>
<evidence type="ECO:0000313" key="1">
    <source>
        <dbReference type="EMBL" id="KKM61452.1"/>
    </source>
</evidence>
<proteinExistence type="predicted"/>
<protein>
    <submittedName>
        <fullName evidence="1">Uncharacterized protein</fullName>
    </submittedName>
</protein>
<dbReference type="AlphaFoldDB" id="A0A0F9LWL7"/>
<accession>A0A0F9LWL7</accession>
<name>A0A0F9LWL7_9ZZZZ</name>
<comment type="caution">
    <text evidence="1">The sequence shown here is derived from an EMBL/GenBank/DDBJ whole genome shotgun (WGS) entry which is preliminary data.</text>
</comment>
<dbReference type="EMBL" id="LAZR01011481">
    <property type="protein sequence ID" value="KKM61452.1"/>
    <property type="molecule type" value="Genomic_DNA"/>
</dbReference>
<gene>
    <name evidence="1" type="ORF">LCGC14_1531580</name>
</gene>
<organism evidence="1">
    <name type="scientific">marine sediment metagenome</name>
    <dbReference type="NCBI Taxonomy" id="412755"/>
    <lineage>
        <taxon>unclassified sequences</taxon>
        <taxon>metagenomes</taxon>
        <taxon>ecological metagenomes</taxon>
    </lineage>
</organism>
<reference evidence="1" key="1">
    <citation type="journal article" date="2015" name="Nature">
        <title>Complex archaea that bridge the gap between prokaryotes and eukaryotes.</title>
        <authorList>
            <person name="Spang A."/>
            <person name="Saw J.H."/>
            <person name="Jorgensen S.L."/>
            <person name="Zaremba-Niedzwiedzka K."/>
            <person name="Martijn J."/>
            <person name="Lind A.E."/>
            <person name="van Eijk R."/>
            <person name="Schleper C."/>
            <person name="Guy L."/>
            <person name="Ettema T.J."/>
        </authorList>
    </citation>
    <scope>NUCLEOTIDE SEQUENCE</scope>
</reference>